<dbReference type="RefSeq" id="WP_064512111.1">
    <property type="nucleotide sequence ID" value="NZ_CP010029.1"/>
</dbReference>
<sequence length="243" mass="27159">MEKMTFADRLNLAMKEGGFTQGSLAEAVGMAQPSVWKLTSGKANSSRKSVQIARVLGVRPEWLSEGIEPMRESGVNPHHPDSTIPPESEWVGVKAWDKNTPLDDDEVEVPFLRDIEFACGDGSVSDEDYNGFMLRFSKATLRRIGANTDGSGILCFPARGNSMEPKISDGATVAINTDDKKIIDGKMYAINEDGWKRVKMLYRVGPGRVSVRSYNKSEYPDEEKNLKDIEIIGRVFWWSEIDY</sequence>
<dbReference type="CDD" id="cd06529">
    <property type="entry name" value="S24_LexA-like"/>
    <property type="match status" value="1"/>
</dbReference>
<evidence type="ECO:0000313" key="5">
    <source>
        <dbReference type="EMBL" id="ANI28230.1"/>
    </source>
</evidence>
<keyword evidence="2" id="KW-0238">DNA-binding</keyword>
<keyword evidence="3" id="KW-0804">Transcription</keyword>
<dbReference type="Gene3D" id="2.10.109.10">
    <property type="entry name" value="Umud Fragment, subunit A"/>
    <property type="match status" value="1"/>
</dbReference>
<dbReference type="PANTHER" id="PTHR40661:SF2">
    <property type="entry name" value="HTH-TYPE TRANSCRIPTIONAL REGULATOR PRTR"/>
    <property type="match status" value="1"/>
</dbReference>
<dbReference type="PANTHER" id="PTHR40661">
    <property type="match status" value="1"/>
</dbReference>
<dbReference type="InterPro" id="IPR001387">
    <property type="entry name" value="Cro/C1-type_HTH"/>
</dbReference>
<dbReference type="InterPro" id="IPR015927">
    <property type="entry name" value="Peptidase_S24_S26A/B/C"/>
</dbReference>
<name>A0ABM6BFU8_YERET</name>
<dbReference type="Gene3D" id="1.10.260.40">
    <property type="entry name" value="lambda repressor-like DNA-binding domains"/>
    <property type="match status" value="1"/>
</dbReference>
<accession>A0ABM6BFU8</accession>
<dbReference type="CDD" id="cd00093">
    <property type="entry name" value="HTH_XRE"/>
    <property type="match status" value="1"/>
</dbReference>
<dbReference type="Proteomes" id="UP000266744">
    <property type="component" value="Chromosome"/>
</dbReference>
<dbReference type="InterPro" id="IPR039418">
    <property type="entry name" value="LexA-like"/>
</dbReference>
<proteinExistence type="predicted"/>
<dbReference type="InterPro" id="IPR010982">
    <property type="entry name" value="Lambda_DNA-bd_dom_sf"/>
</dbReference>
<organism evidence="5 6">
    <name type="scientific">Yersinia entomophaga</name>
    <dbReference type="NCBI Taxonomy" id="935293"/>
    <lineage>
        <taxon>Bacteria</taxon>
        <taxon>Pseudomonadati</taxon>
        <taxon>Pseudomonadota</taxon>
        <taxon>Gammaproteobacteria</taxon>
        <taxon>Enterobacterales</taxon>
        <taxon>Yersiniaceae</taxon>
        <taxon>Yersinia</taxon>
    </lineage>
</organism>
<reference evidence="5 6" key="1">
    <citation type="journal article" date="2016" name="Toxins">
        <title>The Draft Genome Sequence of the Yersinia entomophaga Entomopathogenic Type Strain MH96T.</title>
        <authorList>
            <person name="Hurst M.R."/>
            <person name="Beattie A."/>
            <person name="Altermann E."/>
            <person name="Moraga R.M."/>
            <person name="Harper L.A."/>
            <person name="Calder J."/>
            <person name="Laugraud A."/>
        </authorList>
    </citation>
    <scope>NUCLEOTIDE SEQUENCE [LARGE SCALE GENOMIC DNA]</scope>
    <source>
        <strain evidence="5 6">MH96</strain>
    </source>
</reference>
<evidence type="ECO:0000256" key="2">
    <source>
        <dbReference type="ARBA" id="ARBA00023125"/>
    </source>
</evidence>
<dbReference type="EMBL" id="CP010029">
    <property type="protein sequence ID" value="ANI28230.1"/>
    <property type="molecule type" value="Genomic_DNA"/>
</dbReference>
<dbReference type="SUPFAM" id="SSF47413">
    <property type="entry name" value="lambda repressor-like DNA-binding domains"/>
    <property type="match status" value="1"/>
</dbReference>
<dbReference type="PROSITE" id="PS50943">
    <property type="entry name" value="HTH_CROC1"/>
    <property type="match status" value="1"/>
</dbReference>
<dbReference type="InterPro" id="IPR036286">
    <property type="entry name" value="LexA/Signal_pep-like_sf"/>
</dbReference>
<keyword evidence="6" id="KW-1185">Reference proteome</keyword>
<protein>
    <submittedName>
        <fullName evidence="5">Repressor</fullName>
    </submittedName>
</protein>
<gene>
    <name evidence="5" type="ORF">PL78_00035</name>
</gene>
<evidence type="ECO:0000313" key="6">
    <source>
        <dbReference type="Proteomes" id="UP000266744"/>
    </source>
</evidence>
<evidence type="ECO:0000259" key="4">
    <source>
        <dbReference type="PROSITE" id="PS50943"/>
    </source>
</evidence>
<dbReference type="Pfam" id="PF00717">
    <property type="entry name" value="Peptidase_S24"/>
    <property type="match status" value="1"/>
</dbReference>
<dbReference type="SUPFAM" id="SSF51306">
    <property type="entry name" value="LexA/Signal peptidase"/>
    <property type="match status" value="1"/>
</dbReference>
<dbReference type="SMART" id="SM00530">
    <property type="entry name" value="HTH_XRE"/>
    <property type="match status" value="1"/>
</dbReference>
<keyword evidence="1" id="KW-0805">Transcription regulation</keyword>
<evidence type="ECO:0000256" key="3">
    <source>
        <dbReference type="ARBA" id="ARBA00023163"/>
    </source>
</evidence>
<feature type="domain" description="HTH cro/C1-type" evidence="4">
    <location>
        <begin position="10"/>
        <end position="63"/>
    </location>
</feature>
<evidence type="ECO:0000256" key="1">
    <source>
        <dbReference type="ARBA" id="ARBA00023015"/>
    </source>
</evidence>